<evidence type="ECO:0000256" key="4">
    <source>
        <dbReference type="RuleBase" id="RU004478"/>
    </source>
</evidence>
<dbReference type="CDD" id="cd00446">
    <property type="entry name" value="GrpE"/>
    <property type="match status" value="1"/>
</dbReference>
<dbReference type="PANTHER" id="PTHR21237">
    <property type="entry name" value="GRPE PROTEIN"/>
    <property type="match status" value="1"/>
</dbReference>
<dbReference type="HAMAP" id="MF_01151">
    <property type="entry name" value="GrpE"/>
    <property type="match status" value="1"/>
</dbReference>
<dbReference type="STRING" id="393921.HQ45_02470"/>
<dbReference type="InterPro" id="IPR000740">
    <property type="entry name" value="GrpE"/>
</dbReference>
<dbReference type="SUPFAM" id="SSF58014">
    <property type="entry name" value="Coiled-coil domain of nucleotide exchange factor GrpE"/>
    <property type="match status" value="1"/>
</dbReference>
<gene>
    <name evidence="3 6" type="primary">grpE</name>
    <name evidence="6" type="ORF">NCTC12858_01172</name>
</gene>
<comment type="subcellular location">
    <subcellularLocation>
        <location evidence="3">Cytoplasm</location>
    </subcellularLocation>
</comment>
<dbReference type="RefSeq" id="WP_023938906.1">
    <property type="nucleotide sequence ID" value="NZ_FUXH01000001.1"/>
</dbReference>
<dbReference type="SUPFAM" id="SSF51064">
    <property type="entry name" value="Head domain of nucleotide exchange factor GrpE"/>
    <property type="match status" value="1"/>
</dbReference>
<dbReference type="InterPro" id="IPR009012">
    <property type="entry name" value="GrpE_head"/>
</dbReference>
<keyword evidence="2 3" id="KW-0143">Chaperone</keyword>
<dbReference type="GO" id="GO:0051082">
    <property type="term" value="F:unfolded protein binding"/>
    <property type="evidence" value="ECO:0007669"/>
    <property type="project" value="TreeGrafter"/>
</dbReference>
<keyword evidence="3" id="KW-0963">Cytoplasm</keyword>
<dbReference type="GO" id="GO:0051087">
    <property type="term" value="F:protein-folding chaperone binding"/>
    <property type="evidence" value="ECO:0007669"/>
    <property type="project" value="InterPro"/>
</dbReference>
<dbReference type="GO" id="GO:0042803">
    <property type="term" value="F:protein homodimerization activity"/>
    <property type="evidence" value="ECO:0007669"/>
    <property type="project" value="InterPro"/>
</dbReference>
<dbReference type="Proteomes" id="UP000249300">
    <property type="component" value="Chromosome 1"/>
</dbReference>
<dbReference type="GO" id="GO:0006457">
    <property type="term" value="P:protein folding"/>
    <property type="evidence" value="ECO:0007669"/>
    <property type="project" value="InterPro"/>
</dbReference>
<organism evidence="6 7">
    <name type="scientific">Porphyromonas crevioricanis</name>
    <dbReference type="NCBI Taxonomy" id="393921"/>
    <lineage>
        <taxon>Bacteria</taxon>
        <taxon>Pseudomonadati</taxon>
        <taxon>Bacteroidota</taxon>
        <taxon>Bacteroidia</taxon>
        <taxon>Bacteroidales</taxon>
        <taxon>Porphyromonadaceae</taxon>
        <taxon>Porphyromonas</taxon>
    </lineage>
</organism>
<dbReference type="Gene3D" id="2.30.22.10">
    <property type="entry name" value="Head domain of nucleotide exchange factor GrpE"/>
    <property type="match status" value="1"/>
</dbReference>
<evidence type="ECO:0000256" key="1">
    <source>
        <dbReference type="ARBA" id="ARBA00009054"/>
    </source>
</evidence>
<reference evidence="6 7" key="1">
    <citation type="submission" date="2018-06" db="EMBL/GenBank/DDBJ databases">
        <authorList>
            <consortium name="Pathogen Informatics"/>
            <person name="Doyle S."/>
        </authorList>
    </citation>
    <scope>NUCLEOTIDE SEQUENCE [LARGE SCALE GENOMIC DNA]</scope>
    <source>
        <strain evidence="6 7">NCTC12858</strain>
    </source>
</reference>
<name>A0A0A2FRV5_9PORP</name>
<evidence type="ECO:0000256" key="5">
    <source>
        <dbReference type="SAM" id="MobiDB-lite"/>
    </source>
</evidence>
<dbReference type="EMBL" id="LS483447">
    <property type="protein sequence ID" value="SQH73318.1"/>
    <property type="molecule type" value="Genomic_DNA"/>
</dbReference>
<dbReference type="OrthoDB" id="9812586at2"/>
<dbReference type="PANTHER" id="PTHR21237:SF23">
    <property type="entry name" value="GRPE PROTEIN HOMOLOG, MITOCHONDRIAL"/>
    <property type="match status" value="1"/>
</dbReference>
<dbReference type="PRINTS" id="PR00773">
    <property type="entry name" value="GRPEPROTEIN"/>
</dbReference>
<dbReference type="InterPro" id="IPR013805">
    <property type="entry name" value="GrpE_CC"/>
</dbReference>
<evidence type="ECO:0000313" key="6">
    <source>
        <dbReference type="EMBL" id="SQH73318.1"/>
    </source>
</evidence>
<proteinExistence type="inferred from homology"/>
<evidence type="ECO:0000256" key="2">
    <source>
        <dbReference type="ARBA" id="ARBA00023186"/>
    </source>
</evidence>
<keyword evidence="7" id="KW-1185">Reference proteome</keyword>
<keyword evidence="3" id="KW-0346">Stress response</keyword>
<comment type="function">
    <text evidence="3">Participates actively in the response to hyperosmotic and heat shock by preventing the aggregation of stress-denatured proteins, in association with DnaK and GrpE. It is the nucleotide exchange factor for DnaK and may function as a thermosensor. Unfolded proteins bind initially to DnaJ; upon interaction with the DnaJ-bound protein, DnaK hydrolyzes its bound ATP, resulting in the formation of a stable complex. GrpE releases ADP from DnaK; ATP binding to DnaK triggers the release of the substrate protein, thus completing the reaction cycle. Several rounds of ATP-dependent interactions between DnaJ, DnaK and GrpE are required for fully efficient folding.</text>
</comment>
<dbReference type="GO" id="GO:0000774">
    <property type="term" value="F:adenyl-nucleotide exchange factor activity"/>
    <property type="evidence" value="ECO:0007669"/>
    <property type="project" value="InterPro"/>
</dbReference>
<protein>
    <recommendedName>
        <fullName evidence="3">Protein GrpE</fullName>
    </recommendedName>
    <alternativeName>
        <fullName evidence="3">HSP-70 cofactor</fullName>
    </alternativeName>
</protein>
<dbReference type="AlphaFoldDB" id="A0A0A2FRV5"/>
<accession>A0A0A2FRV5</accession>
<dbReference type="KEGG" id="pcre:NCTC12858_01172"/>
<dbReference type="Gene3D" id="3.90.20.20">
    <property type="match status" value="1"/>
</dbReference>
<feature type="region of interest" description="Disordered" evidence="5">
    <location>
        <begin position="1"/>
        <end position="49"/>
    </location>
</feature>
<evidence type="ECO:0000256" key="3">
    <source>
        <dbReference type="HAMAP-Rule" id="MF_01151"/>
    </source>
</evidence>
<dbReference type="Pfam" id="PF01025">
    <property type="entry name" value="GrpE"/>
    <property type="match status" value="1"/>
</dbReference>
<sequence length="190" mass="21498">MSNKKHSRTEAGKAPEMPTEEVQDTAQPDTDKEATAEIPEEDELTKLNRELNSLRDDHLRLMAEFDNYRKRTLKEKSELIRNGGERTLRDLLPVVDDMERAISNLPEEERKTPFAEGVELIYKKMTDFLTAQGVKPIETVGEVFDDEKHEAVAMIPAPSPEEAGKVIDCTRKGYTLNDKVLRFAAVVVGQ</sequence>
<evidence type="ECO:0000313" key="7">
    <source>
        <dbReference type="Proteomes" id="UP000249300"/>
    </source>
</evidence>
<comment type="similarity">
    <text evidence="1 3 4">Belongs to the GrpE family.</text>
</comment>
<dbReference type="GO" id="GO:0005737">
    <property type="term" value="C:cytoplasm"/>
    <property type="evidence" value="ECO:0007669"/>
    <property type="project" value="UniProtKB-SubCell"/>
</dbReference>
<dbReference type="eggNOG" id="COG0576">
    <property type="taxonomic scope" value="Bacteria"/>
</dbReference>
<comment type="subunit">
    <text evidence="3">Homodimer.</text>
</comment>